<dbReference type="InParanoid" id="A0A5C3NYR7"/>
<evidence type="ECO:0000313" key="3">
    <source>
        <dbReference type="Proteomes" id="UP000308197"/>
    </source>
</evidence>
<accession>A0A5C3NYR7</accession>
<dbReference type="AlphaFoldDB" id="A0A5C3NYR7"/>
<gene>
    <name evidence="2" type="ORF">K466DRAFT_604304</name>
</gene>
<name>A0A5C3NYR7_9APHY</name>
<feature type="region of interest" description="Disordered" evidence="1">
    <location>
        <begin position="1"/>
        <end position="45"/>
    </location>
</feature>
<evidence type="ECO:0000256" key="1">
    <source>
        <dbReference type="SAM" id="MobiDB-lite"/>
    </source>
</evidence>
<dbReference type="EMBL" id="ML211574">
    <property type="protein sequence ID" value="TFK81667.1"/>
    <property type="molecule type" value="Genomic_DNA"/>
</dbReference>
<evidence type="ECO:0000313" key="2">
    <source>
        <dbReference type="EMBL" id="TFK81667.1"/>
    </source>
</evidence>
<reference evidence="2 3" key="1">
    <citation type="journal article" date="2019" name="Nat. Ecol. Evol.">
        <title>Megaphylogeny resolves global patterns of mushroom evolution.</title>
        <authorList>
            <person name="Varga T."/>
            <person name="Krizsan K."/>
            <person name="Foldi C."/>
            <person name="Dima B."/>
            <person name="Sanchez-Garcia M."/>
            <person name="Sanchez-Ramirez S."/>
            <person name="Szollosi G.J."/>
            <person name="Szarkandi J.G."/>
            <person name="Papp V."/>
            <person name="Albert L."/>
            <person name="Andreopoulos W."/>
            <person name="Angelini C."/>
            <person name="Antonin V."/>
            <person name="Barry K.W."/>
            <person name="Bougher N.L."/>
            <person name="Buchanan P."/>
            <person name="Buyck B."/>
            <person name="Bense V."/>
            <person name="Catcheside P."/>
            <person name="Chovatia M."/>
            <person name="Cooper J."/>
            <person name="Damon W."/>
            <person name="Desjardin D."/>
            <person name="Finy P."/>
            <person name="Geml J."/>
            <person name="Haridas S."/>
            <person name="Hughes K."/>
            <person name="Justo A."/>
            <person name="Karasinski D."/>
            <person name="Kautmanova I."/>
            <person name="Kiss B."/>
            <person name="Kocsube S."/>
            <person name="Kotiranta H."/>
            <person name="LaButti K.M."/>
            <person name="Lechner B.E."/>
            <person name="Liimatainen K."/>
            <person name="Lipzen A."/>
            <person name="Lukacs Z."/>
            <person name="Mihaltcheva S."/>
            <person name="Morgado L.N."/>
            <person name="Niskanen T."/>
            <person name="Noordeloos M.E."/>
            <person name="Ohm R.A."/>
            <person name="Ortiz-Santana B."/>
            <person name="Ovrebo C."/>
            <person name="Racz N."/>
            <person name="Riley R."/>
            <person name="Savchenko A."/>
            <person name="Shiryaev A."/>
            <person name="Soop K."/>
            <person name="Spirin V."/>
            <person name="Szebenyi C."/>
            <person name="Tomsovsky M."/>
            <person name="Tulloss R.E."/>
            <person name="Uehling J."/>
            <person name="Grigoriev I.V."/>
            <person name="Vagvolgyi C."/>
            <person name="Papp T."/>
            <person name="Martin F.M."/>
            <person name="Miettinen O."/>
            <person name="Hibbett D.S."/>
            <person name="Nagy L.G."/>
        </authorList>
    </citation>
    <scope>NUCLEOTIDE SEQUENCE [LARGE SCALE GENOMIC DNA]</scope>
    <source>
        <strain evidence="2 3">HHB13444</strain>
    </source>
</reference>
<proteinExistence type="predicted"/>
<sequence>MSPKRPASQEPEADALPVSKSPRKERRGATPSGTADVAVQTDTSGHTPSLRLAGFLDYKSQHPLPWYALTQVPQRRFWKPISRVENLLTSEEVVLGVWTTGLITRIAIYTGIADSATRTQLTIQLLRQQDRDALQQLHESARLSTAAKTESINTDKVNIVVREDSLHVLETVYDAIVKFEAKDRMSTISAGRLKVGHVVVKEEINEYGTIITMHWPVSIWRKDENAVVQPARAGSTRRVKIEHEDDETSRTGEDVRVEAWVPVSATALIRVLLDFSSTHPDPWYAIAKVPVADASWESRSSTLSILTIRGVAARLFTVGPVSGMCFYTASIEEGVRSRISINLMRSEDRAALGGMHNVARCGAPKQAAHPVDCFTAIAMHEDEKGFTNVYDATSSLRAREDMSTMRPWTLRVGDIVLIESVVVRTQLADGWKVSYHTDGIFRLARRPVLEGKRAVAVNPVHVPPVRFPFSL</sequence>
<organism evidence="2 3">
    <name type="scientific">Polyporus arcularius HHB13444</name>
    <dbReference type="NCBI Taxonomy" id="1314778"/>
    <lineage>
        <taxon>Eukaryota</taxon>
        <taxon>Fungi</taxon>
        <taxon>Dikarya</taxon>
        <taxon>Basidiomycota</taxon>
        <taxon>Agaricomycotina</taxon>
        <taxon>Agaricomycetes</taxon>
        <taxon>Polyporales</taxon>
        <taxon>Polyporaceae</taxon>
        <taxon>Polyporus</taxon>
    </lineage>
</organism>
<protein>
    <submittedName>
        <fullName evidence="2">Uncharacterized protein</fullName>
    </submittedName>
</protein>
<dbReference type="Proteomes" id="UP000308197">
    <property type="component" value="Unassembled WGS sequence"/>
</dbReference>
<keyword evidence="3" id="KW-1185">Reference proteome</keyword>